<sequence>MGLFKQIYRYTRPRRLRHNENLWPYVKITRGAEGHISSLRLRGRNISIINLSELRGRESGDLLLVASGPSIKVTDFTPLQHLPTIGVNGAWFMHQQLDFRLYVIVDMTFIDQRPQVVKEIVSDPQVLFFTTVQGVVKVIERFGFAALRCQVAVIEDACVKTYQPKVLDKEIHHHFQHENSISFSPINNNIAFSHDIRKGIFDAGTVVYWALQIVQFMGYSRIIIAGLDMNNFQQPRFYESNNDQSPSYLQTQFSGLIEPAFTLASSVLNQHNVKVLNLSLNSALSNNIFQKVTPYDI</sequence>
<accession>E5B0A3</accession>
<dbReference type="Gene3D" id="3.90.1480.10">
    <property type="entry name" value="Alpha-2,3-sialyltransferase"/>
    <property type="match status" value="1"/>
</dbReference>
<protein>
    <submittedName>
        <fullName evidence="1">Lipopolysaccharide core biosynthesis protein rfaZ</fullName>
    </submittedName>
</protein>
<dbReference type="CAZy" id="GT73">
    <property type="family name" value="Glycosyltransferase Family 73"/>
</dbReference>
<dbReference type="EMBL" id="FR719182">
    <property type="protein sequence ID" value="CBX78904.1"/>
    <property type="molecule type" value="Genomic_DNA"/>
</dbReference>
<dbReference type="AlphaFoldDB" id="E5B0A3"/>
<gene>
    <name evidence="1" type="primary">rfaZ</name>
    <name evidence="1" type="ORF">EAIL5_0084</name>
</gene>
<reference evidence="1" key="1">
    <citation type="journal article" date="2011" name="J. Bacteriol.">
        <title>Genome Sequence of an Erwinia amylovora Strain with Pathogenicity Restricted to Rubus Plants.</title>
        <authorList>
            <person name="Powney R."/>
            <person name="Smits T.H."/>
            <person name="Sawbridge T."/>
            <person name="Frey B."/>
            <person name="Blom J."/>
            <person name="Frey J.E."/>
            <person name="Plummer K.M."/>
            <person name="Beer S.V."/>
            <person name="Luck J."/>
            <person name="Duffy B."/>
            <person name="Rodoni B."/>
        </authorList>
    </citation>
    <scope>NUCLEOTIDE SEQUENCE</scope>
    <source>
        <strain evidence="1">ATCC BAA-2158</strain>
    </source>
</reference>
<name>E5B0A3_ERWAM</name>
<proteinExistence type="predicted"/>
<organism evidence="1">
    <name type="scientific">Erwinia amylovora ATCC BAA-2158</name>
    <dbReference type="NCBI Taxonomy" id="889211"/>
    <lineage>
        <taxon>Bacteria</taxon>
        <taxon>Pseudomonadati</taxon>
        <taxon>Pseudomonadota</taxon>
        <taxon>Gammaproteobacteria</taxon>
        <taxon>Enterobacterales</taxon>
        <taxon>Erwiniaceae</taxon>
        <taxon>Erwinia</taxon>
    </lineage>
</organism>
<evidence type="ECO:0000313" key="1">
    <source>
        <dbReference type="EMBL" id="CBX78904.1"/>
    </source>
</evidence>